<dbReference type="PANTHER" id="PTHR34823:SF1">
    <property type="entry name" value="CHITIN-BINDING TYPE-4 DOMAIN-CONTAINING PROTEIN"/>
    <property type="match status" value="1"/>
</dbReference>
<evidence type="ECO:0000256" key="3">
    <source>
        <dbReference type="SAM" id="SignalP"/>
    </source>
</evidence>
<feature type="signal peptide" evidence="3">
    <location>
        <begin position="1"/>
        <end position="21"/>
    </location>
</feature>
<name>A0A7W7LLY9_9ACTN</name>
<feature type="chain" id="PRO_5039058930" evidence="3">
    <location>
        <begin position="22"/>
        <end position="196"/>
    </location>
</feature>
<evidence type="ECO:0000313" key="6">
    <source>
        <dbReference type="Proteomes" id="UP000556084"/>
    </source>
</evidence>
<sequence length="196" mass="20969">MRRKISAAIIGLGVACVSVLATGSASSHGYTDSPTSRQAFCADGTVEDCGEIQWEPQSVEGPKGFPSHGPSDGTICAGGNSRFAELDDPRGGDWPATQVSAGQSYTFRWRLTARHATTDFRYYLTNGTYDPTRPLTRADLDLQPFLTVPYGGRVPDATVTHQGTLPSGRTGKQLIVAVWTIADTGNAFYACSDVQF</sequence>
<keyword evidence="6" id="KW-1185">Reference proteome</keyword>
<feature type="region of interest" description="Disordered" evidence="2">
    <location>
        <begin position="58"/>
        <end position="92"/>
    </location>
</feature>
<dbReference type="InterPro" id="IPR051024">
    <property type="entry name" value="GlcNAc_Chitin_IntDeg"/>
</dbReference>
<evidence type="ECO:0000256" key="2">
    <source>
        <dbReference type="SAM" id="MobiDB-lite"/>
    </source>
</evidence>
<dbReference type="PROSITE" id="PS51257">
    <property type="entry name" value="PROKAR_LIPOPROTEIN"/>
    <property type="match status" value="1"/>
</dbReference>
<protein>
    <submittedName>
        <fullName evidence="5">Chitin-binding protein</fullName>
    </submittedName>
</protein>
<keyword evidence="1 3" id="KW-0732">Signal</keyword>
<proteinExistence type="predicted"/>
<dbReference type="InterPro" id="IPR004302">
    <property type="entry name" value="Cellulose/chitin-bd_N"/>
</dbReference>
<evidence type="ECO:0000256" key="1">
    <source>
        <dbReference type="ARBA" id="ARBA00022729"/>
    </source>
</evidence>
<dbReference type="SUPFAM" id="SSF81296">
    <property type="entry name" value="E set domains"/>
    <property type="match status" value="1"/>
</dbReference>
<dbReference type="CDD" id="cd21177">
    <property type="entry name" value="LPMO_AA10"/>
    <property type="match status" value="1"/>
</dbReference>
<organism evidence="5 6">
    <name type="scientific">Streptomyces olivoverticillatus</name>
    <dbReference type="NCBI Taxonomy" id="66427"/>
    <lineage>
        <taxon>Bacteria</taxon>
        <taxon>Bacillati</taxon>
        <taxon>Actinomycetota</taxon>
        <taxon>Actinomycetes</taxon>
        <taxon>Kitasatosporales</taxon>
        <taxon>Streptomycetaceae</taxon>
        <taxon>Streptomyces</taxon>
    </lineage>
</organism>
<dbReference type="EMBL" id="JACHJH010000002">
    <property type="protein sequence ID" value="MBB4892222.1"/>
    <property type="molecule type" value="Genomic_DNA"/>
</dbReference>
<feature type="domain" description="Chitin-binding type-4" evidence="4">
    <location>
        <begin position="28"/>
        <end position="194"/>
    </location>
</feature>
<comment type="caution">
    <text evidence="5">The sequence shown here is derived from an EMBL/GenBank/DDBJ whole genome shotgun (WGS) entry which is preliminary data.</text>
</comment>
<dbReference type="AlphaFoldDB" id="A0A7W7LLY9"/>
<dbReference type="Proteomes" id="UP000556084">
    <property type="component" value="Unassembled WGS sequence"/>
</dbReference>
<dbReference type="Gene3D" id="2.70.50.50">
    <property type="entry name" value="chitin-binding protein cbp21"/>
    <property type="match status" value="1"/>
</dbReference>
<evidence type="ECO:0000313" key="5">
    <source>
        <dbReference type="EMBL" id="MBB4892222.1"/>
    </source>
</evidence>
<dbReference type="RefSeq" id="WP_184347053.1">
    <property type="nucleotide sequence ID" value="NZ_JACHJH010000002.1"/>
</dbReference>
<accession>A0A7W7LLY9</accession>
<dbReference type="Pfam" id="PF03067">
    <property type="entry name" value="LPMO_10"/>
    <property type="match status" value="1"/>
</dbReference>
<reference evidence="5 6" key="1">
    <citation type="submission" date="2020-08" db="EMBL/GenBank/DDBJ databases">
        <title>Genomic Encyclopedia of Type Strains, Phase III (KMG-III): the genomes of soil and plant-associated and newly described type strains.</title>
        <authorList>
            <person name="Whitman W."/>
        </authorList>
    </citation>
    <scope>NUCLEOTIDE SEQUENCE [LARGE SCALE GENOMIC DNA]</scope>
    <source>
        <strain evidence="5 6">CECT 3266</strain>
    </source>
</reference>
<dbReference type="InterPro" id="IPR014756">
    <property type="entry name" value="Ig_E-set"/>
</dbReference>
<dbReference type="PANTHER" id="PTHR34823">
    <property type="entry name" value="GLCNAC-BINDING PROTEIN A"/>
    <property type="match status" value="1"/>
</dbReference>
<evidence type="ECO:0000259" key="4">
    <source>
        <dbReference type="Pfam" id="PF03067"/>
    </source>
</evidence>
<gene>
    <name evidence="5" type="ORF">FHS39_001233</name>
</gene>